<reference evidence="11 12" key="1">
    <citation type="journal article" date="2023" name="ISME J.">
        <title>Thermophilic Dehalococcoidia with unusual traits shed light on an unexpected past.</title>
        <authorList>
            <person name="Palmer M."/>
            <person name="Covington J.K."/>
            <person name="Zhou E.M."/>
            <person name="Thomas S.C."/>
            <person name="Habib N."/>
            <person name="Seymour C.O."/>
            <person name="Lai D."/>
            <person name="Johnston J."/>
            <person name="Hashimi A."/>
            <person name="Jiao J.Y."/>
            <person name="Muok A.R."/>
            <person name="Liu L."/>
            <person name="Xian W.D."/>
            <person name="Zhi X.Y."/>
            <person name="Li M.M."/>
            <person name="Silva L.P."/>
            <person name="Bowen B.P."/>
            <person name="Louie K."/>
            <person name="Briegel A."/>
            <person name="Pett-Ridge J."/>
            <person name="Weber P.K."/>
            <person name="Tocheva E.I."/>
            <person name="Woyke T."/>
            <person name="Northen T.R."/>
            <person name="Mayali X."/>
            <person name="Li W.J."/>
            <person name="Hedlund B.P."/>
        </authorList>
    </citation>
    <scope>NUCLEOTIDE SEQUENCE [LARGE SCALE GENOMIC DNA]</scope>
    <source>
        <strain evidence="11 12">YIM 72310</strain>
    </source>
</reference>
<evidence type="ECO:0000256" key="8">
    <source>
        <dbReference type="ARBA" id="ARBA00022842"/>
    </source>
</evidence>
<name>A0ABY7M3Z7_9CHLR</name>
<dbReference type="EC" id="2.7.1.180" evidence="2"/>
<sequence length="299" mass="31305">MLSAKGEDVEHSESFRAMNTTVDLLVVAPERPALPFLETRLLFEQQEARFSRFRPGSLVSRLNRGDIVADPWLDAILPLALAAFEATGGLFNPLILPALAAAGYDRSFEHVAGGEPRPLPPPDPRAALERLPAGWRLREGQLDLGGIVKGWTADLAAEHLAAAAGAPAMVNAGGDIRCVGEEAPGLGGWQLAIDGPGGEPAWSGVVAGALATSTTRKRRWRTAAGGEAHHLIDPRTGLPARSPFVQVSVLAAACREAETWAKAILIAGPAGLELAAARGLAALAFDDAGRPAASPAWPW</sequence>
<evidence type="ECO:0000256" key="1">
    <source>
        <dbReference type="ARBA" id="ARBA00001946"/>
    </source>
</evidence>
<dbReference type="Gene3D" id="3.10.520.10">
    <property type="entry name" value="ApbE-like domains"/>
    <property type="match status" value="1"/>
</dbReference>
<evidence type="ECO:0000256" key="3">
    <source>
        <dbReference type="ARBA" id="ARBA00016337"/>
    </source>
</evidence>
<keyword evidence="5 11" id="KW-0808">Transferase</keyword>
<keyword evidence="7" id="KW-0274">FAD</keyword>
<accession>A0ABY7M3Z7</accession>
<comment type="catalytic activity">
    <reaction evidence="10">
        <text>L-threonyl-[protein] + FAD = FMN-L-threonyl-[protein] + AMP + H(+)</text>
        <dbReference type="Rhea" id="RHEA:36847"/>
        <dbReference type="Rhea" id="RHEA-COMP:11060"/>
        <dbReference type="Rhea" id="RHEA-COMP:11061"/>
        <dbReference type="ChEBI" id="CHEBI:15378"/>
        <dbReference type="ChEBI" id="CHEBI:30013"/>
        <dbReference type="ChEBI" id="CHEBI:57692"/>
        <dbReference type="ChEBI" id="CHEBI:74257"/>
        <dbReference type="ChEBI" id="CHEBI:456215"/>
        <dbReference type="EC" id="2.7.1.180"/>
    </reaction>
</comment>
<evidence type="ECO:0000256" key="2">
    <source>
        <dbReference type="ARBA" id="ARBA00011955"/>
    </source>
</evidence>
<dbReference type="GO" id="GO:0016740">
    <property type="term" value="F:transferase activity"/>
    <property type="evidence" value="ECO:0007669"/>
    <property type="project" value="UniProtKB-KW"/>
</dbReference>
<evidence type="ECO:0000256" key="7">
    <source>
        <dbReference type="ARBA" id="ARBA00022827"/>
    </source>
</evidence>
<evidence type="ECO:0000256" key="9">
    <source>
        <dbReference type="ARBA" id="ARBA00031306"/>
    </source>
</evidence>
<evidence type="ECO:0000313" key="12">
    <source>
        <dbReference type="Proteomes" id="UP001212803"/>
    </source>
</evidence>
<dbReference type="Pfam" id="PF02424">
    <property type="entry name" value="ApbE"/>
    <property type="match status" value="1"/>
</dbReference>
<keyword evidence="6" id="KW-0479">Metal-binding</keyword>
<evidence type="ECO:0000256" key="5">
    <source>
        <dbReference type="ARBA" id="ARBA00022679"/>
    </source>
</evidence>
<organism evidence="11 12">
    <name type="scientific">Tepidiforma flava</name>
    <dbReference type="NCBI Taxonomy" id="3004094"/>
    <lineage>
        <taxon>Bacteria</taxon>
        <taxon>Bacillati</taxon>
        <taxon>Chloroflexota</taxon>
        <taxon>Tepidiformia</taxon>
        <taxon>Tepidiformales</taxon>
        <taxon>Tepidiformaceae</taxon>
        <taxon>Tepidiforma</taxon>
    </lineage>
</organism>
<keyword evidence="8" id="KW-0460">Magnesium</keyword>
<evidence type="ECO:0000256" key="10">
    <source>
        <dbReference type="ARBA" id="ARBA00048540"/>
    </source>
</evidence>
<keyword evidence="12" id="KW-1185">Reference proteome</keyword>
<dbReference type="PANTHER" id="PTHR30040">
    <property type="entry name" value="THIAMINE BIOSYNTHESIS LIPOPROTEIN APBE"/>
    <property type="match status" value="1"/>
</dbReference>
<proteinExistence type="predicted"/>
<evidence type="ECO:0000256" key="6">
    <source>
        <dbReference type="ARBA" id="ARBA00022723"/>
    </source>
</evidence>
<comment type="cofactor">
    <cofactor evidence="1">
        <name>Mg(2+)</name>
        <dbReference type="ChEBI" id="CHEBI:18420"/>
    </cofactor>
</comment>
<dbReference type="Proteomes" id="UP001212803">
    <property type="component" value="Chromosome"/>
</dbReference>
<evidence type="ECO:0000256" key="4">
    <source>
        <dbReference type="ARBA" id="ARBA00022630"/>
    </source>
</evidence>
<evidence type="ECO:0000313" key="11">
    <source>
        <dbReference type="EMBL" id="WBL35057.1"/>
    </source>
</evidence>
<keyword evidence="4" id="KW-0285">Flavoprotein</keyword>
<dbReference type="EMBL" id="CP115149">
    <property type="protein sequence ID" value="WBL35057.1"/>
    <property type="molecule type" value="Genomic_DNA"/>
</dbReference>
<dbReference type="InterPro" id="IPR003374">
    <property type="entry name" value="ApbE-like_sf"/>
</dbReference>
<dbReference type="InterPro" id="IPR024932">
    <property type="entry name" value="ApbE"/>
</dbReference>
<gene>
    <name evidence="11" type="ORF">O0235_09690</name>
</gene>
<dbReference type="RefSeq" id="WP_270055585.1">
    <property type="nucleotide sequence ID" value="NZ_CP115149.1"/>
</dbReference>
<dbReference type="PANTHER" id="PTHR30040:SF2">
    <property type="entry name" value="FAD:PROTEIN FMN TRANSFERASE"/>
    <property type="match status" value="1"/>
</dbReference>
<dbReference type="SUPFAM" id="SSF143631">
    <property type="entry name" value="ApbE-like"/>
    <property type="match status" value="1"/>
</dbReference>
<protein>
    <recommendedName>
        <fullName evidence="3">FAD:protein FMN transferase</fullName>
        <ecNumber evidence="2">2.7.1.180</ecNumber>
    </recommendedName>
    <alternativeName>
        <fullName evidence="9">Flavin transferase</fullName>
    </alternativeName>
</protein>